<evidence type="ECO:0000256" key="6">
    <source>
        <dbReference type="ARBA" id="ARBA00022729"/>
    </source>
</evidence>
<accession>A0A4R1XZ26</accession>
<feature type="signal peptide" evidence="10">
    <location>
        <begin position="1"/>
        <end position="31"/>
    </location>
</feature>
<dbReference type="GO" id="GO:0015473">
    <property type="term" value="F:fimbrial usher porin activity"/>
    <property type="evidence" value="ECO:0007669"/>
    <property type="project" value="InterPro"/>
</dbReference>
<comment type="similarity">
    <text evidence="2 9">Belongs to the fimbrial export usher family.</text>
</comment>
<evidence type="ECO:0000256" key="3">
    <source>
        <dbReference type="ARBA" id="ARBA00022448"/>
    </source>
</evidence>
<organism evidence="13 14">
    <name type="scientific">Acinetobacter calcoaceticus</name>
    <dbReference type="NCBI Taxonomy" id="471"/>
    <lineage>
        <taxon>Bacteria</taxon>
        <taxon>Pseudomonadati</taxon>
        <taxon>Pseudomonadota</taxon>
        <taxon>Gammaproteobacteria</taxon>
        <taxon>Moraxellales</taxon>
        <taxon>Moraxellaceae</taxon>
        <taxon>Acinetobacter</taxon>
        <taxon>Acinetobacter calcoaceticus/baumannii complex</taxon>
    </lineage>
</organism>
<evidence type="ECO:0000256" key="10">
    <source>
        <dbReference type="SAM" id="SignalP"/>
    </source>
</evidence>
<comment type="caution">
    <text evidence="13">The sequence shown here is derived from an EMBL/GenBank/DDBJ whole genome shotgun (WGS) entry which is preliminary data.</text>
</comment>
<dbReference type="Proteomes" id="UP000294963">
    <property type="component" value="Unassembled WGS sequence"/>
</dbReference>
<evidence type="ECO:0000256" key="9">
    <source>
        <dbReference type="RuleBase" id="RU003884"/>
    </source>
</evidence>
<keyword evidence="14" id="KW-1185">Reference proteome</keyword>
<dbReference type="InterPro" id="IPR025885">
    <property type="entry name" value="PapC_N"/>
</dbReference>
<keyword evidence="8 9" id="KW-0998">Cell outer membrane</keyword>
<dbReference type="EMBL" id="SLVJ01000003">
    <property type="protein sequence ID" value="TCM69089.1"/>
    <property type="molecule type" value="Genomic_DNA"/>
</dbReference>
<evidence type="ECO:0000256" key="5">
    <source>
        <dbReference type="ARBA" id="ARBA00022692"/>
    </source>
</evidence>
<dbReference type="SUPFAM" id="SSF141729">
    <property type="entry name" value="FimD N-terminal domain-like"/>
    <property type="match status" value="1"/>
</dbReference>
<evidence type="ECO:0000256" key="7">
    <source>
        <dbReference type="ARBA" id="ARBA00023136"/>
    </source>
</evidence>
<dbReference type="InterPro" id="IPR018030">
    <property type="entry name" value="Fimbrial_membr_usher_CS"/>
</dbReference>
<dbReference type="InterPro" id="IPR043142">
    <property type="entry name" value="PapC-like_C_sf"/>
</dbReference>
<feature type="domain" description="PapC N-terminal" evidence="12">
    <location>
        <begin position="36"/>
        <end position="180"/>
    </location>
</feature>
<dbReference type="Pfam" id="PF13954">
    <property type="entry name" value="PapC_N"/>
    <property type="match status" value="1"/>
</dbReference>
<feature type="domain" description="PapC-like C-terminal" evidence="11">
    <location>
        <begin position="756"/>
        <end position="813"/>
    </location>
</feature>
<dbReference type="InterPro" id="IPR000015">
    <property type="entry name" value="Fimb_usher"/>
</dbReference>
<protein>
    <submittedName>
        <fullName evidence="13">Outer membrane usher protein FimD/PapC</fullName>
    </submittedName>
</protein>
<evidence type="ECO:0000313" key="14">
    <source>
        <dbReference type="Proteomes" id="UP000294963"/>
    </source>
</evidence>
<dbReference type="GO" id="GO:0009297">
    <property type="term" value="P:pilus assembly"/>
    <property type="evidence" value="ECO:0007669"/>
    <property type="project" value="InterPro"/>
</dbReference>
<evidence type="ECO:0000256" key="1">
    <source>
        <dbReference type="ARBA" id="ARBA00004571"/>
    </source>
</evidence>
<dbReference type="Pfam" id="PF13953">
    <property type="entry name" value="PapC_C"/>
    <property type="match status" value="1"/>
</dbReference>
<dbReference type="GO" id="GO:0009279">
    <property type="term" value="C:cell outer membrane"/>
    <property type="evidence" value="ECO:0007669"/>
    <property type="project" value="UniProtKB-SubCell"/>
</dbReference>
<dbReference type="Gene3D" id="3.10.20.410">
    <property type="match status" value="1"/>
</dbReference>
<keyword evidence="3 9" id="KW-0813">Transport</keyword>
<sequence>MTHPIVKADNFYLKTLGLSVLLLGNSSVAYAEDEIEFNTDVLDLSDRDNIDLSQFARAGYIMPGRYDMNVILNKTTLPMTGIKFIAVEGDPKRSVACIERELFDKLGFKPEIASTVTWMDKDGCLDLSALEGVTTRGDLPTSTLYVNIPQAYLEYSSEHWDPPSRWDSGITGLLLDYNLNSQIQKNQSQNKDTDYSLSGMGTLGFNHNSWRFRADWQGRYKRDAAPGEDRFDWSRVYAYKAIPKLEAKLTLGEDYLESGLFDSFRFLGASLKSDDTMLPPNLRGYAPEVRGIANSNALVTISQQGRVLYETQVAAGPFRIQDLNDVISGELDVLVQEQDGSTQSFKVNTAHIPYLTRPGSVRYKFVLGKPDQLQNNDAEKVFGAGEFSWGINNGWSLYGGTLASQDYQTLAVGAGRDLLAFGAVSADITQSWSKFPGEADKKGTSYRLSYSKNFDRYDSQVTFAGYRFSQEDFMSTSEYLNARDTGSENVSGKNKEMYTISFNKHFRKSNTSFYANYYRQTYWDREASDRMNLTLSSYFNIGSMKNVSLSMTAYRYLNNGTKDDGVTLAFSVPWDKATVSVNASYMNDQLSRNVGYFNRIDNKNSLNVIAGHTESDANLSAYYNREGDHTKLSTNFSMVSDQYLAVGASLQGGVTLTPEGGALHRVNAVGGTRVLLDTQGVSDIPVRGYSHTTKTNRFGKAVITDVNSYYRNRLSIDVNNIGDQAEAISSVTQATLTEGAIGYRSFNVVSGLKAMATIKLNNGKNPPFGATVLNHKNQTVGLMGDDGMVYLGGINPSTNMTLQWGGKAQCQMQTPSVLPDDLMLSQLDLTCDLIVNDDENQSAINNSLVSDLKQSIEDEMGLGVNK</sequence>
<dbReference type="InterPro" id="IPR037224">
    <property type="entry name" value="PapC_N_sf"/>
</dbReference>
<evidence type="ECO:0000256" key="2">
    <source>
        <dbReference type="ARBA" id="ARBA00008064"/>
    </source>
</evidence>
<dbReference type="Pfam" id="PF00577">
    <property type="entry name" value="Usher"/>
    <property type="match status" value="1"/>
</dbReference>
<dbReference type="AlphaFoldDB" id="A0A4R1XZ26"/>
<dbReference type="InterPro" id="IPR042186">
    <property type="entry name" value="FimD_plug_dom"/>
</dbReference>
<keyword evidence="6 10" id="KW-0732">Signal</keyword>
<proteinExistence type="inferred from homology"/>
<evidence type="ECO:0000259" key="12">
    <source>
        <dbReference type="Pfam" id="PF13954"/>
    </source>
</evidence>
<dbReference type="Gene3D" id="2.60.40.2610">
    <property type="entry name" value="Outer membrane usher protein FimD, plug domain"/>
    <property type="match status" value="1"/>
</dbReference>
<dbReference type="OrthoDB" id="6554712at2"/>
<keyword evidence="7 9" id="KW-0472">Membrane</keyword>
<feature type="chain" id="PRO_5020337854" evidence="10">
    <location>
        <begin position="32"/>
        <end position="866"/>
    </location>
</feature>
<evidence type="ECO:0000256" key="8">
    <source>
        <dbReference type="ARBA" id="ARBA00023237"/>
    </source>
</evidence>
<dbReference type="InterPro" id="IPR025949">
    <property type="entry name" value="PapC-like_C"/>
</dbReference>
<dbReference type="PROSITE" id="PS01151">
    <property type="entry name" value="FIMBRIAL_USHER"/>
    <property type="match status" value="1"/>
</dbReference>
<name>A0A4R1XZ26_ACICA</name>
<dbReference type="NCBIfam" id="NF011812">
    <property type="entry name" value="PRK15284.1"/>
    <property type="match status" value="1"/>
</dbReference>
<reference evidence="13 14" key="1">
    <citation type="submission" date="2019-03" db="EMBL/GenBank/DDBJ databases">
        <title>Genomic analyses of the natural microbiome of Caenorhabditis elegans.</title>
        <authorList>
            <person name="Samuel B."/>
        </authorList>
    </citation>
    <scope>NUCLEOTIDE SEQUENCE [LARGE SCALE GENOMIC DNA]</scope>
    <source>
        <strain evidence="13 14">JUb89</strain>
    </source>
</reference>
<keyword evidence="4" id="KW-1134">Transmembrane beta strand</keyword>
<keyword evidence="9" id="KW-1029">Fimbrium biogenesis</keyword>
<evidence type="ECO:0000313" key="13">
    <source>
        <dbReference type="EMBL" id="TCM69089.1"/>
    </source>
</evidence>
<keyword evidence="5 9" id="KW-0812">Transmembrane</keyword>
<dbReference type="Gene3D" id="2.60.40.3110">
    <property type="match status" value="1"/>
</dbReference>
<evidence type="ECO:0000256" key="4">
    <source>
        <dbReference type="ARBA" id="ARBA00022452"/>
    </source>
</evidence>
<dbReference type="Gene3D" id="2.60.40.2070">
    <property type="match status" value="1"/>
</dbReference>
<gene>
    <name evidence="13" type="ORF">EC844_10332</name>
</gene>
<comment type="subcellular location">
    <subcellularLocation>
        <location evidence="1 9">Cell outer membrane</location>
        <topology evidence="1 9">Multi-pass membrane protein</topology>
    </subcellularLocation>
</comment>
<dbReference type="PANTHER" id="PTHR30451">
    <property type="entry name" value="OUTER MEMBRANE USHER PROTEIN"/>
    <property type="match status" value="1"/>
</dbReference>
<evidence type="ECO:0000259" key="11">
    <source>
        <dbReference type="Pfam" id="PF13953"/>
    </source>
</evidence>
<dbReference type="PANTHER" id="PTHR30451:SF10">
    <property type="entry name" value="OUTER MEMBRANE USHER PROTEIN YFCU-RELATED"/>
    <property type="match status" value="1"/>
</dbReference>